<dbReference type="GO" id="GO:0016020">
    <property type="term" value="C:membrane"/>
    <property type="evidence" value="ECO:0007669"/>
    <property type="project" value="InterPro"/>
</dbReference>
<keyword evidence="4" id="KW-1133">Transmembrane helix</keyword>
<evidence type="ECO:0000256" key="4">
    <source>
        <dbReference type="SAM" id="Phobius"/>
    </source>
</evidence>
<evidence type="ECO:0000256" key="2">
    <source>
        <dbReference type="ARBA" id="ARBA00012180"/>
    </source>
</evidence>
<name>A0A9Q1CYS3_CONCO</name>
<feature type="transmembrane region" description="Helical" evidence="4">
    <location>
        <begin position="267"/>
        <end position="287"/>
    </location>
</feature>
<reference evidence="6" key="1">
    <citation type="journal article" date="2023" name="Science">
        <title>Genome structures resolve the early diversification of teleost fishes.</title>
        <authorList>
            <person name="Parey E."/>
            <person name="Louis A."/>
            <person name="Montfort J."/>
            <person name="Bouchez O."/>
            <person name="Roques C."/>
            <person name="Iampietro C."/>
            <person name="Lluch J."/>
            <person name="Castinel A."/>
            <person name="Donnadieu C."/>
            <person name="Desvignes T."/>
            <person name="Floi Bucao C."/>
            <person name="Jouanno E."/>
            <person name="Wen M."/>
            <person name="Mejri S."/>
            <person name="Dirks R."/>
            <person name="Jansen H."/>
            <person name="Henkel C."/>
            <person name="Chen W.J."/>
            <person name="Zahm M."/>
            <person name="Cabau C."/>
            <person name="Klopp C."/>
            <person name="Thompson A.W."/>
            <person name="Robinson-Rechavi M."/>
            <person name="Braasch I."/>
            <person name="Lecointre G."/>
            <person name="Bobe J."/>
            <person name="Postlethwait J.H."/>
            <person name="Berthelot C."/>
            <person name="Roest Crollius H."/>
            <person name="Guiguen Y."/>
        </authorList>
    </citation>
    <scope>NUCLEOTIDE SEQUENCE</scope>
    <source>
        <strain evidence="6">Concon-B</strain>
    </source>
</reference>
<keyword evidence="4" id="KW-0472">Membrane</keyword>
<dbReference type="EC" id="3.1.26.4" evidence="2"/>
<sequence>MRRANQAIVRERYPIPTVDEILQGLNGSTVFSKLDLKWGYHQLELSPESRGITTFAVHNGVYQYKRLIFGVCSASEQYQHEVANALTGIEGVENISDDIIVHGPDQETHDRRLHATLNRLMERGLTLNPDKCQYNMDRLVFMGILLSEKGIGPTAERVRAVAKAREPESAEEVRSVLGLVGYSRSGGNCLFVQVNVVEEVMGSEGGVVCQCMWPVYRFCCKILPFNQKSLGYSTQLVQHENNLCNSCKSVCTQAAVMEAAALGSWDFLSGILLLVSVVFLIGLCGGCQRSAHRTSIPEPFMDDYIQQGPNLQGFRVLRPACTALPVSSRSSGNSTHLPFPSSPKPERIRPSSYSPPADGGSLHSYDNPASQIGDYINDSEEENEKGEGYIMVLPGPPVAMPIGRSEQSLVSSQSSERGDYINVPVPEEEDRSDTSSQNYINVQAGGEHCKLSPGISLDNMESDDNSISDYVNTEFIKHTTCQ</sequence>
<dbReference type="InterPro" id="IPR050951">
    <property type="entry name" value="Retrovirus_Pol_polyprotein"/>
</dbReference>
<dbReference type="OrthoDB" id="8952162at2759"/>
<dbReference type="PROSITE" id="PS50878">
    <property type="entry name" value="RT_POL"/>
    <property type="match status" value="1"/>
</dbReference>
<evidence type="ECO:0000256" key="3">
    <source>
        <dbReference type="SAM" id="MobiDB-lite"/>
    </source>
</evidence>
<feature type="compositionally biased region" description="Polar residues" evidence="3">
    <location>
        <begin position="325"/>
        <end position="336"/>
    </location>
</feature>
<feature type="domain" description="Reverse transcriptase" evidence="5">
    <location>
        <begin position="1"/>
        <end position="146"/>
    </location>
</feature>
<comment type="caution">
    <text evidence="6">The sequence shown here is derived from an EMBL/GenBank/DDBJ whole genome shotgun (WGS) entry which is preliminary data.</text>
</comment>
<dbReference type="PANTHER" id="PTHR37984:SF11">
    <property type="entry name" value="INTEGRASE CATALYTIC DOMAIN-CONTAINING PROTEIN"/>
    <property type="match status" value="1"/>
</dbReference>
<dbReference type="InterPro" id="IPR043502">
    <property type="entry name" value="DNA/RNA_pol_sf"/>
</dbReference>
<evidence type="ECO:0000313" key="6">
    <source>
        <dbReference type="EMBL" id="KAJ8253541.1"/>
    </source>
</evidence>
<dbReference type="Gene3D" id="3.10.10.10">
    <property type="entry name" value="HIV Type 1 Reverse Transcriptase, subunit A, domain 1"/>
    <property type="match status" value="1"/>
</dbReference>
<dbReference type="GO" id="GO:0007165">
    <property type="term" value="P:signal transduction"/>
    <property type="evidence" value="ECO:0007669"/>
    <property type="project" value="InterPro"/>
</dbReference>
<comment type="similarity">
    <text evidence="1">Belongs to the beta type-B retroviral polymerase family. HERV class-II K(HML-2) pol subfamily.</text>
</comment>
<dbReference type="InterPro" id="IPR008359">
    <property type="entry name" value="Linker_for_activat_Tcells_prot"/>
</dbReference>
<feature type="region of interest" description="Disordered" evidence="3">
    <location>
        <begin position="325"/>
        <end position="374"/>
    </location>
</feature>
<dbReference type="EMBL" id="JAFJMO010000016">
    <property type="protein sequence ID" value="KAJ8253541.1"/>
    <property type="molecule type" value="Genomic_DNA"/>
</dbReference>
<dbReference type="AlphaFoldDB" id="A0A9Q1CYS3"/>
<proteinExistence type="inferred from homology"/>
<organism evidence="6 7">
    <name type="scientific">Conger conger</name>
    <name type="common">Conger eel</name>
    <name type="synonym">Muraena conger</name>
    <dbReference type="NCBI Taxonomy" id="82655"/>
    <lineage>
        <taxon>Eukaryota</taxon>
        <taxon>Metazoa</taxon>
        <taxon>Chordata</taxon>
        <taxon>Craniata</taxon>
        <taxon>Vertebrata</taxon>
        <taxon>Euteleostomi</taxon>
        <taxon>Actinopterygii</taxon>
        <taxon>Neopterygii</taxon>
        <taxon>Teleostei</taxon>
        <taxon>Anguilliformes</taxon>
        <taxon>Congridae</taxon>
        <taxon>Conger</taxon>
    </lineage>
</organism>
<dbReference type="SUPFAM" id="SSF56672">
    <property type="entry name" value="DNA/RNA polymerases"/>
    <property type="match status" value="1"/>
</dbReference>
<dbReference type="Proteomes" id="UP001152803">
    <property type="component" value="Unassembled WGS sequence"/>
</dbReference>
<keyword evidence="4" id="KW-0812">Transmembrane</keyword>
<evidence type="ECO:0000256" key="1">
    <source>
        <dbReference type="ARBA" id="ARBA00010879"/>
    </source>
</evidence>
<dbReference type="CDD" id="cd01647">
    <property type="entry name" value="RT_LTR"/>
    <property type="match status" value="1"/>
</dbReference>
<dbReference type="InterPro" id="IPR043128">
    <property type="entry name" value="Rev_trsase/Diguanyl_cyclase"/>
</dbReference>
<dbReference type="InterPro" id="IPR000477">
    <property type="entry name" value="RT_dom"/>
</dbReference>
<dbReference type="Pfam" id="PF15234">
    <property type="entry name" value="LAT"/>
    <property type="match status" value="1"/>
</dbReference>
<dbReference type="PANTHER" id="PTHR37984">
    <property type="entry name" value="PROTEIN CBG26694"/>
    <property type="match status" value="1"/>
</dbReference>
<dbReference type="GO" id="GO:0004523">
    <property type="term" value="F:RNA-DNA hybrid ribonuclease activity"/>
    <property type="evidence" value="ECO:0007669"/>
    <property type="project" value="UniProtKB-EC"/>
</dbReference>
<gene>
    <name evidence="6" type="ORF">COCON_G00201530</name>
</gene>
<dbReference type="Gene3D" id="3.30.70.270">
    <property type="match status" value="1"/>
</dbReference>
<accession>A0A9Q1CYS3</accession>
<evidence type="ECO:0000259" key="5">
    <source>
        <dbReference type="PROSITE" id="PS50878"/>
    </source>
</evidence>
<keyword evidence="7" id="KW-1185">Reference proteome</keyword>
<evidence type="ECO:0000313" key="7">
    <source>
        <dbReference type="Proteomes" id="UP001152803"/>
    </source>
</evidence>
<protein>
    <recommendedName>
        <fullName evidence="2">ribonuclease H</fullName>
        <ecNumber evidence="2">3.1.26.4</ecNumber>
    </recommendedName>
</protein>
<dbReference type="Pfam" id="PF00078">
    <property type="entry name" value="RVT_1"/>
    <property type="match status" value="1"/>
</dbReference>